<dbReference type="PANTHER" id="PTHR18916:SF88">
    <property type="entry name" value="CAP-GLY DOMAIN-CONTAINING PROTEIN"/>
    <property type="match status" value="1"/>
</dbReference>
<dbReference type="KEGG" id="bbel:109476029"/>
<gene>
    <name evidence="5 6" type="primary">LOC109476029</name>
</gene>
<dbReference type="InterPro" id="IPR002110">
    <property type="entry name" value="Ankyrin_rpt"/>
</dbReference>
<dbReference type="Proteomes" id="UP000515135">
    <property type="component" value="Unplaced"/>
</dbReference>
<evidence type="ECO:0000313" key="4">
    <source>
        <dbReference type="Proteomes" id="UP000515135"/>
    </source>
</evidence>
<accession>A0A6P4YSI0</accession>
<dbReference type="Gene3D" id="1.25.40.20">
    <property type="entry name" value="Ankyrin repeat-containing domain"/>
    <property type="match status" value="1"/>
</dbReference>
<dbReference type="InterPro" id="IPR036770">
    <property type="entry name" value="Ankyrin_rpt-contain_sf"/>
</dbReference>
<protein>
    <submittedName>
        <fullName evidence="5">CAP-Gly domain-containing linker protein 3-like isoform X1</fullName>
    </submittedName>
    <submittedName>
        <fullName evidence="6">CAP-Gly domain-containing linker protein 3-like isoform X2</fullName>
    </submittedName>
</protein>
<evidence type="ECO:0000313" key="6">
    <source>
        <dbReference type="RefSeq" id="XP_019632401.1"/>
    </source>
</evidence>
<dbReference type="InterPro" id="IPR036859">
    <property type="entry name" value="CAP-Gly_dom_sf"/>
</dbReference>
<feature type="region of interest" description="Disordered" evidence="2">
    <location>
        <begin position="359"/>
        <end position="386"/>
    </location>
</feature>
<dbReference type="PROSITE" id="PS50245">
    <property type="entry name" value="CAP_GLY_2"/>
    <property type="match status" value="3"/>
</dbReference>
<dbReference type="PROSITE" id="PS50297">
    <property type="entry name" value="ANK_REP_REGION"/>
    <property type="match status" value="1"/>
</dbReference>
<proteinExistence type="predicted"/>
<feature type="domain" description="CAP-Gly" evidence="3">
    <location>
        <begin position="435"/>
        <end position="477"/>
    </location>
</feature>
<dbReference type="SUPFAM" id="SSF74924">
    <property type="entry name" value="Cap-Gly domain"/>
    <property type="match status" value="3"/>
</dbReference>
<dbReference type="Gene3D" id="2.30.30.190">
    <property type="entry name" value="CAP Gly-rich-like domain"/>
    <property type="match status" value="3"/>
</dbReference>
<dbReference type="RefSeq" id="XP_019632400.1">
    <property type="nucleotide sequence ID" value="XM_019776841.1"/>
</dbReference>
<dbReference type="PROSITE" id="PS50088">
    <property type="entry name" value="ANK_REPEAT"/>
    <property type="match status" value="1"/>
</dbReference>
<dbReference type="RefSeq" id="XP_019632401.1">
    <property type="nucleotide sequence ID" value="XM_019776842.1"/>
</dbReference>
<feature type="domain" description="CAP-Gly" evidence="3">
    <location>
        <begin position="314"/>
        <end position="356"/>
    </location>
</feature>
<evidence type="ECO:0000256" key="1">
    <source>
        <dbReference type="PROSITE-ProRule" id="PRU00023"/>
    </source>
</evidence>
<dbReference type="FunFam" id="2.30.30.190:FF:000005">
    <property type="entry name" value="CAP-Gly domain containing linker protein 3"/>
    <property type="match status" value="1"/>
</dbReference>
<dbReference type="SUPFAM" id="SSF48403">
    <property type="entry name" value="Ankyrin repeat"/>
    <property type="match status" value="1"/>
</dbReference>
<dbReference type="Pfam" id="PF12796">
    <property type="entry name" value="Ank_2"/>
    <property type="match status" value="1"/>
</dbReference>
<feature type="domain" description="CAP-Gly" evidence="3">
    <location>
        <begin position="570"/>
        <end position="612"/>
    </location>
</feature>
<sequence length="655" mass="70930">MALGDHKAESETQENGHVNGELSPGPNNFSVPPRERPMVHRAADAPLCERCRDLELTFFDPDCPGCQLLLQDMDLSISQIFAIIRQWVPQVQRRIDVLGEEILRRGAHVNDRDGLTDMTLLQYACKAGATGIGSVEAATRLAEHVISKGADVRIRSRWTNMAALHYAAYFDVAVLISMLLKASGGRDVDNLCREYDNGTPLHIATTNLCFEAARCLLQHGADPTIKDGAGRTPLECIPDTSGLDATSETAIVATKMRILLKDAEPLTSQKNAPQYDMPSYETVSGKVLLSSRGLKLGERVIIGGVKMGTLRFCGTTEFASGVWAGIELDEPEGKNDGSIGGIYYFKCAPKHGIFAPLSKITKSNSPATTPRGSRPSTPQRRRLSAPKMDFSHVTARVETGLRKRSSSMTSEPGELEVGDRVIVAGQRTGVIRFSGKTDFAPGWWYGVELDKPRGKNDGSVSGVRYFSCEPMKGVFAPPSRVTRATPSRMGSMESLSSVGSEISSVHRTASSASYSGRSPRRDRALLQRSAKATPFKRSLSGSGPVDFALTEGMTVLVTNINELGTIRYIGPADFAEGVWLGVELRAPKGKNDGSVKGTRYFNCRANYGLLVRPSRVTCRGINGSKLLGGRDQKGFGPGVSINHRQSAENSSSFIQ</sequence>
<dbReference type="PROSITE" id="PS00845">
    <property type="entry name" value="CAP_GLY_1"/>
    <property type="match status" value="3"/>
</dbReference>
<dbReference type="PANTHER" id="PTHR18916">
    <property type="entry name" value="DYNACTIN 1-RELATED MICROTUBULE-BINDING"/>
    <property type="match status" value="1"/>
</dbReference>
<evidence type="ECO:0000313" key="5">
    <source>
        <dbReference type="RefSeq" id="XP_019632400.1"/>
    </source>
</evidence>
<dbReference type="SMART" id="SM01052">
    <property type="entry name" value="CAP_GLY"/>
    <property type="match status" value="3"/>
</dbReference>
<dbReference type="SMART" id="SM00248">
    <property type="entry name" value="ANK"/>
    <property type="match status" value="3"/>
</dbReference>
<feature type="compositionally biased region" description="Basic and acidic residues" evidence="2">
    <location>
        <begin position="1"/>
        <end position="10"/>
    </location>
</feature>
<dbReference type="InterPro" id="IPR000938">
    <property type="entry name" value="CAP-Gly_domain"/>
</dbReference>
<feature type="region of interest" description="Disordered" evidence="2">
    <location>
        <begin position="634"/>
        <end position="655"/>
    </location>
</feature>
<dbReference type="Pfam" id="PF01302">
    <property type="entry name" value="CAP_GLY"/>
    <property type="match status" value="3"/>
</dbReference>
<feature type="compositionally biased region" description="Polar residues" evidence="2">
    <location>
        <begin position="360"/>
        <end position="378"/>
    </location>
</feature>
<dbReference type="GeneID" id="109476029"/>
<feature type="compositionally biased region" description="Polar residues" evidence="2">
    <location>
        <begin position="642"/>
        <end position="655"/>
    </location>
</feature>
<organism evidence="4 5">
    <name type="scientific">Branchiostoma belcheri</name>
    <name type="common">Amphioxus</name>
    <dbReference type="NCBI Taxonomy" id="7741"/>
    <lineage>
        <taxon>Eukaryota</taxon>
        <taxon>Metazoa</taxon>
        <taxon>Chordata</taxon>
        <taxon>Cephalochordata</taxon>
        <taxon>Leptocardii</taxon>
        <taxon>Amphioxiformes</taxon>
        <taxon>Branchiostomatidae</taxon>
        <taxon>Branchiostoma</taxon>
    </lineage>
</organism>
<dbReference type="AlphaFoldDB" id="A0A6P4YSI0"/>
<keyword evidence="4" id="KW-1185">Reference proteome</keyword>
<evidence type="ECO:0000256" key="2">
    <source>
        <dbReference type="SAM" id="MobiDB-lite"/>
    </source>
</evidence>
<name>A0A6P4YSI0_BRABE</name>
<reference evidence="5 6" key="1">
    <citation type="submission" date="2025-04" db="UniProtKB">
        <authorList>
            <consortium name="RefSeq"/>
        </authorList>
    </citation>
    <scope>IDENTIFICATION</scope>
    <source>
        <tissue evidence="5 6">Gonad</tissue>
    </source>
</reference>
<feature type="region of interest" description="Disordered" evidence="2">
    <location>
        <begin position="1"/>
        <end position="34"/>
    </location>
</feature>
<keyword evidence="1" id="KW-0040">ANK repeat</keyword>
<feature type="repeat" description="ANK" evidence="1">
    <location>
        <begin position="196"/>
        <end position="228"/>
    </location>
</feature>
<dbReference type="OrthoDB" id="2130750at2759"/>
<evidence type="ECO:0000259" key="3">
    <source>
        <dbReference type="PROSITE" id="PS50245"/>
    </source>
</evidence>